<dbReference type="InterPro" id="IPR013689">
    <property type="entry name" value="RNA_helicase_ATP-dep_HrpB_C"/>
</dbReference>
<dbReference type="Gene3D" id="3.40.50.300">
    <property type="entry name" value="P-loop containing nucleotide triphosphate hydrolases"/>
    <property type="match status" value="2"/>
</dbReference>
<dbReference type="GO" id="GO:0004386">
    <property type="term" value="F:helicase activity"/>
    <property type="evidence" value="ECO:0007669"/>
    <property type="project" value="UniProtKB-KW"/>
</dbReference>
<dbReference type="SMART" id="SM00487">
    <property type="entry name" value="DEXDc"/>
    <property type="match status" value="1"/>
</dbReference>
<dbReference type="KEGG" id="pfer:IRI77_34020"/>
<dbReference type="SUPFAM" id="SSF52540">
    <property type="entry name" value="P-loop containing nucleoside triphosphate hydrolases"/>
    <property type="match status" value="1"/>
</dbReference>
<dbReference type="InterPro" id="IPR014001">
    <property type="entry name" value="Helicase_ATP-bd"/>
</dbReference>
<evidence type="ECO:0000259" key="5">
    <source>
        <dbReference type="PROSITE" id="PS51192"/>
    </source>
</evidence>
<dbReference type="InterPro" id="IPR007502">
    <property type="entry name" value="Helicase-assoc_dom"/>
</dbReference>
<dbReference type="Pfam" id="PF08482">
    <property type="entry name" value="HrpB_C"/>
    <property type="match status" value="1"/>
</dbReference>
<keyword evidence="4" id="KW-0067">ATP-binding</keyword>
<dbReference type="CDD" id="cd17990">
    <property type="entry name" value="DEXHc_HrpB"/>
    <property type="match status" value="1"/>
</dbReference>
<dbReference type="Pfam" id="PF00271">
    <property type="entry name" value="Helicase_C"/>
    <property type="match status" value="1"/>
</dbReference>
<evidence type="ECO:0000313" key="8">
    <source>
        <dbReference type="Proteomes" id="UP000593892"/>
    </source>
</evidence>
<keyword evidence="3 7" id="KW-0347">Helicase</keyword>
<reference evidence="7 8" key="1">
    <citation type="submission" date="2020-10" db="EMBL/GenBank/DDBJ databases">
        <title>Complete genome sequence of Paludibaculum fermentans P105T, a facultatively anaerobic acidobacterium capable of dissimilatory Fe(III) reduction.</title>
        <authorList>
            <person name="Dedysh S.N."/>
            <person name="Beletsky A.V."/>
            <person name="Kulichevskaya I.S."/>
            <person name="Mardanov A.V."/>
            <person name="Ravin N.V."/>
        </authorList>
    </citation>
    <scope>NUCLEOTIDE SEQUENCE [LARGE SCALE GENOMIC DNA]</scope>
    <source>
        <strain evidence="7 8">P105</strain>
    </source>
</reference>
<dbReference type="AlphaFoldDB" id="A0A7S7NQ85"/>
<proteinExistence type="predicted"/>
<evidence type="ECO:0000256" key="4">
    <source>
        <dbReference type="ARBA" id="ARBA00022840"/>
    </source>
</evidence>
<dbReference type="PANTHER" id="PTHR43519:SF1">
    <property type="entry name" value="ATP-DEPENDENT RNA HELICASE HRPB"/>
    <property type="match status" value="1"/>
</dbReference>
<dbReference type="InterPro" id="IPR011545">
    <property type="entry name" value="DEAD/DEAH_box_helicase_dom"/>
</dbReference>
<dbReference type="PROSITE" id="PS51192">
    <property type="entry name" value="HELICASE_ATP_BIND_1"/>
    <property type="match status" value="1"/>
</dbReference>
<organism evidence="7 8">
    <name type="scientific">Paludibaculum fermentans</name>
    <dbReference type="NCBI Taxonomy" id="1473598"/>
    <lineage>
        <taxon>Bacteria</taxon>
        <taxon>Pseudomonadati</taxon>
        <taxon>Acidobacteriota</taxon>
        <taxon>Terriglobia</taxon>
        <taxon>Bryobacterales</taxon>
        <taxon>Bryobacteraceae</taxon>
        <taxon>Paludibaculum</taxon>
    </lineage>
</organism>
<keyword evidence="2" id="KW-0378">Hydrolase</keyword>
<dbReference type="PROSITE" id="PS51194">
    <property type="entry name" value="HELICASE_CTER"/>
    <property type="match status" value="1"/>
</dbReference>
<dbReference type="GO" id="GO:0003676">
    <property type="term" value="F:nucleic acid binding"/>
    <property type="evidence" value="ECO:0007669"/>
    <property type="project" value="InterPro"/>
</dbReference>
<accession>A0A7S7NQ85</accession>
<feature type="domain" description="Helicase C-terminal" evidence="6">
    <location>
        <begin position="200"/>
        <end position="369"/>
    </location>
</feature>
<dbReference type="FunFam" id="3.40.50.300:FF:002125">
    <property type="entry name" value="ATP-dependent helicase HrpB"/>
    <property type="match status" value="1"/>
</dbReference>
<evidence type="ECO:0000313" key="7">
    <source>
        <dbReference type="EMBL" id="QOY87709.1"/>
    </source>
</evidence>
<keyword evidence="8" id="KW-1185">Reference proteome</keyword>
<dbReference type="Pfam" id="PF04408">
    <property type="entry name" value="WHD_HA2"/>
    <property type="match status" value="1"/>
</dbReference>
<dbReference type="SMART" id="SM00490">
    <property type="entry name" value="HELICc"/>
    <property type="match status" value="1"/>
</dbReference>
<evidence type="ECO:0000256" key="2">
    <source>
        <dbReference type="ARBA" id="ARBA00022801"/>
    </source>
</evidence>
<keyword evidence="1" id="KW-0547">Nucleotide-binding</keyword>
<feature type="domain" description="Helicase ATP-binding" evidence="5">
    <location>
        <begin position="18"/>
        <end position="179"/>
    </location>
</feature>
<gene>
    <name evidence="7" type="ORF">IRI77_34020</name>
</gene>
<dbReference type="GO" id="GO:0016787">
    <property type="term" value="F:hydrolase activity"/>
    <property type="evidence" value="ECO:0007669"/>
    <property type="project" value="UniProtKB-KW"/>
</dbReference>
<dbReference type="PIRSF" id="PIRSF005496">
    <property type="entry name" value="ATP_hel_hrpB"/>
    <property type="match status" value="1"/>
</dbReference>
<dbReference type="InterPro" id="IPR001650">
    <property type="entry name" value="Helicase_C-like"/>
</dbReference>
<dbReference type="InterPro" id="IPR048333">
    <property type="entry name" value="HA2_WH"/>
</dbReference>
<dbReference type="Gene3D" id="1.20.120.1080">
    <property type="match status" value="1"/>
</dbReference>
<dbReference type="SMART" id="SM00847">
    <property type="entry name" value="HA2"/>
    <property type="match status" value="1"/>
</dbReference>
<evidence type="ECO:0000256" key="3">
    <source>
        <dbReference type="ARBA" id="ARBA00022806"/>
    </source>
</evidence>
<dbReference type="PANTHER" id="PTHR43519">
    <property type="entry name" value="ATP-DEPENDENT RNA HELICASE HRPB"/>
    <property type="match status" value="1"/>
</dbReference>
<evidence type="ECO:0000256" key="1">
    <source>
        <dbReference type="ARBA" id="ARBA00022741"/>
    </source>
</evidence>
<evidence type="ECO:0000259" key="6">
    <source>
        <dbReference type="PROSITE" id="PS51194"/>
    </source>
</evidence>
<sequence length="771" mass="84319">MVGLVIALPVDALIPSILESLRTTPNLVLEAPPGAGKTTRVPAALLGALKGQILVLEPRRLAARLAARRVASELGEQPGQTVGYQVRFEQVGGPSTRLRFLTEGVLTRQLLSDPDLKNVDAVILDEFHERHLEGDLALALLHRLQQTRRPDLRLVVMSATLHGEPISAFLGGCPVLRSDGRLFDLLVGYTPHSADSLETQVAEAVEALVKEQSQGDILVFLPGAAEIRRCQRALQRFADHRGVLVLPLYGDLSPQEQDRAVAPSDQRKVILSTNVAESSITIEGVRAVVDSGLARIPKDNPWTGLARIEIQRVAQASAVQRAGRAGRTGPGRVIRLYTKEDFLRRPAYDTAEITRRELAQLCLDLHAAGLRNPLDLQWLDSPPEAALVAAEDLLHRLGALDANGAITPFGRRIAALPLHPRLAALAIHGGVEGCAAAAGLAAGNRPQAAQIEDQLLRLTSPKRSQHDPLPQAYLRAFPDRVARRRKSNELLLSGGASAVLLNDKGVETAEFVVALDIEDRPDQGLPIVRQASPIQADWLLDLFPDRVTARETVTWNRTAERVEAVSALLYDSLVLEESRGQTSDSEQAAALLAAKAVEAGVHRFAEAESIQLLRNRAAFAGLPDVDLESALRRLSHGLSSFRELEQMTRDGGLERALVDGLGPNAQRTLERAAPESIKLPSGRRAKVQYAPGQTPWVASRLQDFFGMAESPRIGDGTPLVVHLLAPNRRPVQMTQDLAGFWERLYPQVRKELSRRYPRHSWPENPYNVYRD</sequence>
<dbReference type="InterPro" id="IPR049614">
    <property type="entry name" value="HrpB_DEXH"/>
</dbReference>
<dbReference type="InterPro" id="IPR027417">
    <property type="entry name" value="P-loop_NTPase"/>
</dbReference>
<name>A0A7S7NQ85_PALFE</name>
<dbReference type="GO" id="GO:0005524">
    <property type="term" value="F:ATP binding"/>
    <property type="evidence" value="ECO:0007669"/>
    <property type="project" value="UniProtKB-KW"/>
</dbReference>
<dbReference type="Pfam" id="PF00270">
    <property type="entry name" value="DEAD"/>
    <property type="match status" value="1"/>
</dbReference>
<dbReference type="Proteomes" id="UP000593892">
    <property type="component" value="Chromosome"/>
</dbReference>
<protein>
    <submittedName>
        <fullName evidence="7">DEAD/DEAH box helicase</fullName>
    </submittedName>
</protein>
<dbReference type="CDD" id="cd18791">
    <property type="entry name" value="SF2_C_RHA"/>
    <property type="match status" value="1"/>
</dbReference>
<dbReference type="EMBL" id="CP063849">
    <property type="protein sequence ID" value="QOY87709.1"/>
    <property type="molecule type" value="Genomic_DNA"/>
</dbReference>
<dbReference type="InterPro" id="IPR010225">
    <property type="entry name" value="HrpB"/>
</dbReference>